<keyword evidence="2" id="KW-0813">Transport</keyword>
<evidence type="ECO:0000256" key="9">
    <source>
        <dbReference type="RuleBase" id="RU003945"/>
    </source>
</evidence>
<evidence type="ECO:0000256" key="2">
    <source>
        <dbReference type="ARBA" id="ARBA00022448"/>
    </source>
</evidence>
<name>A0A1G2QHL7_9BACT</name>
<evidence type="ECO:0000259" key="11">
    <source>
        <dbReference type="Pfam" id="PF02096"/>
    </source>
</evidence>
<evidence type="ECO:0000256" key="3">
    <source>
        <dbReference type="ARBA" id="ARBA00022475"/>
    </source>
</evidence>
<evidence type="ECO:0000313" key="13">
    <source>
        <dbReference type="Proteomes" id="UP000177838"/>
    </source>
</evidence>
<reference evidence="12 13" key="1">
    <citation type="journal article" date="2016" name="Nat. Commun.">
        <title>Thousands of microbial genomes shed light on interconnected biogeochemical processes in an aquifer system.</title>
        <authorList>
            <person name="Anantharaman K."/>
            <person name="Brown C.T."/>
            <person name="Hug L.A."/>
            <person name="Sharon I."/>
            <person name="Castelle C.J."/>
            <person name="Probst A.J."/>
            <person name="Thomas B.C."/>
            <person name="Singh A."/>
            <person name="Wilkins M.J."/>
            <person name="Karaoz U."/>
            <person name="Brodie E.L."/>
            <person name="Williams K.H."/>
            <person name="Hubbard S.S."/>
            <person name="Banfield J.F."/>
        </authorList>
    </citation>
    <scope>NUCLEOTIDE SEQUENCE [LARGE SCALE GENOMIC DNA]</scope>
</reference>
<dbReference type="Pfam" id="PF02096">
    <property type="entry name" value="60KD_IMP"/>
    <property type="match status" value="1"/>
</dbReference>
<feature type="transmembrane region" description="Helical" evidence="10">
    <location>
        <begin position="198"/>
        <end position="220"/>
    </location>
</feature>
<keyword evidence="7 10" id="KW-0472">Membrane</keyword>
<dbReference type="GO" id="GO:0032977">
    <property type="term" value="F:membrane insertase activity"/>
    <property type="evidence" value="ECO:0007669"/>
    <property type="project" value="InterPro"/>
</dbReference>
<dbReference type="NCBIfam" id="TIGR03592">
    <property type="entry name" value="yidC_oxa1_cterm"/>
    <property type="match status" value="1"/>
</dbReference>
<dbReference type="InterPro" id="IPR047196">
    <property type="entry name" value="YidC_ALB_C"/>
</dbReference>
<dbReference type="Proteomes" id="UP000177838">
    <property type="component" value="Unassembled WGS sequence"/>
</dbReference>
<evidence type="ECO:0000256" key="4">
    <source>
        <dbReference type="ARBA" id="ARBA00022692"/>
    </source>
</evidence>
<dbReference type="PANTHER" id="PTHR12428">
    <property type="entry name" value="OXA1"/>
    <property type="match status" value="1"/>
</dbReference>
<keyword evidence="5" id="KW-0653">Protein transport</keyword>
<dbReference type="EMBL" id="MHTK01000002">
    <property type="protein sequence ID" value="OHA60124.1"/>
    <property type="molecule type" value="Genomic_DNA"/>
</dbReference>
<dbReference type="STRING" id="1802439.A2589_00385"/>
<evidence type="ECO:0000256" key="1">
    <source>
        <dbReference type="ARBA" id="ARBA00004651"/>
    </source>
</evidence>
<keyword evidence="8" id="KW-0143">Chaperone</keyword>
<dbReference type="InterPro" id="IPR028055">
    <property type="entry name" value="YidC/Oxa/ALB_C"/>
</dbReference>
<feature type="transmembrane region" description="Helical" evidence="10">
    <location>
        <begin position="29"/>
        <end position="49"/>
    </location>
</feature>
<dbReference type="GO" id="GO:0051205">
    <property type="term" value="P:protein insertion into membrane"/>
    <property type="evidence" value="ECO:0007669"/>
    <property type="project" value="TreeGrafter"/>
</dbReference>
<dbReference type="CDD" id="cd20070">
    <property type="entry name" value="5TM_YidC_Alb3"/>
    <property type="match status" value="1"/>
</dbReference>
<dbReference type="GO" id="GO:0015031">
    <property type="term" value="P:protein transport"/>
    <property type="evidence" value="ECO:0007669"/>
    <property type="project" value="UniProtKB-KW"/>
</dbReference>
<keyword evidence="3" id="KW-1003">Cell membrane</keyword>
<evidence type="ECO:0000313" key="12">
    <source>
        <dbReference type="EMBL" id="OHA60124.1"/>
    </source>
</evidence>
<proteinExistence type="inferred from homology"/>
<feature type="transmembrane region" description="Helical" evidence="10">
    <location>
        <begin position="92"/>
        <end position="115"/>
    </location>
</feature>
<sequence>MIGFFNIILFQPLYNALVWLSGVMPGHSIALAIIALTVIIKTLLTPLYHKSSKTQRKLKEIEPELSKLKEQHKDDKQLQAQKMMELYREHGINPLTGFMVLLIQLPIILALFYVFSKGFELNLDILYPFVSSPEVVDRTVFGWILLTEKSYWLALLVGLTQYVQIRLTLPPLPQRLPKSDTPSFKEDLARSMNMQMRYVMPVIITVIASQFPSAIALYWLTGNLFAIGHELIVRSKAKKLVV</sequence>
<keyword evidence="6 10" id="KW-1133">Transmembrane helix</keyword>
<organism evidence="12 13">
    <name type="scientific">Candidatus Vogelbacteria bacterium RIFOXYD1_FULL_46_19</name>
    <dbReference type="NCBI Taxonomy" id="1802439"/>
    <lineage>
        <taxon>Bacteria</taxon>
        <taxon>Candidatus Vogeliibacteriota</taxon>
    </lineage>
</organism>
<protein>
    <recommendedName>
        <fullName evidence="11">Membrane insertase YidC/Oxa/ALB C-terminal domain-containing protein</fullName>
    </recommendedName>
</protein>
<dbReference type="InterPro" id="IPR001708">
    <property type="entry name" value="YidC/ALB3/OXA1/COX18"/>
</dbReference>
<comment type="similarity">
    <text evidence="9">Belongs to the OXA1/ALB3/YidC family.</text>
</comment>
<accession>A0A1G2QHL7</accession>
<comment type="subcellular location">
    <subcellularLocation>
        <location evidence="1">Cell membrane</location>
        <topology evidence="1">Multi-pass membrane protein</topology>
    </subcellularLocation>
    <subcellularLocation>
        <location evidence="9">Membrane</location>
        <topology evidence="9">Multi-pass membrane protein</topology>
    </subcellularLocation>
</comment>
<evidence type="ECO:0000256" key="7">
    <source>
        <dbReference type="ARBA" id="ARBA00023136"/>
    </source>
</evidence>
<keyword evidence="4 9" id="KW-0812">Transmembrane</keyword>
<dbReference type="AlphaFoldDB" id="A0A1G2QHL7"/>
<evidence type="ECO:0000256" key="10">
    <source>
        <dbReference type="SAM" id="Phobius"/>
    </source>
</evidence>
<dbReference type="GO" id="GO:0005886">
    <property type="term" value="C:plasma membrane"/>
    <property type="evidence" value="ECO:0007669"/>
    <property type="project" value="UniProtKB-SubCell"/>
</dbReference>
<evidence type="ECO:0000256" key="5">
    <source>
        <dbReference type="ARBA" id="ARBA00022927"/>
    </source>
</evidence>
<gene>
    <name evidence="12" type="ORF">A2589_00385</name>
</gene>
<comment type="caution">
    <text evidence="12">The sequence shown here is derived from an EMBL/GenBank/DDBJ whole genome shotgun (WGS) entry which is preliminary data.</text>
</comment>
<feature type="domain" description="Membrane insertase YidC/Oxa/ALB C-terminal" evidence="11">
    <location>
        <begin position="30"/>
        <end position="234"/>
    </location>
</feature>
<dbReference type="PANTHER" id="PTHR12428:SF65">
    <property type="entry name" value="CYTOCHROME C OXIDASE ASSEMBLY PROTEIN COX18, MITOCHONDRIAL"/>
    <property type="match status" value="1"/>
</dbReference>
<evidence type="ECO:0000256" key="8">
    <source>
        <dbReference type="ARBA" id="ARBA00023186"/>
    </source>
</evidence>
<evidence type="ECO:0000256" key="6">
    <source>
        <dbReference type="ARBA" id="ARBA00022989"/>
    </source>
</evidence>